<dbReference type="InterPro" id="IPR036388">
    <property type="entry name" value="WH-like_DNA-bd_sf"/>
</dbReference>
<name>A0ABU7P8Q8_9ACTN</name>
<dbReference type="InterPro" id="IPR051081">
    <property type="entry name" value="HTH_MetalResp_TranReg"/>
</dbReference>
<protein>
    <submittedName>
        <fullName evidence="5">Helix-turn-helix domain-containing protein</fullName>
    </submittedName>
</protein>
<dbReference type="Pfam" id="PF12840">
    <property type="entry name" value="HTH_20"/>
    <property type="match status" value="1"/>
</dbReference>
<comment type="caution">
    <text evidence="5">The sequence shown here is derived from an EMBL/GenBank/DDBJ whole genome shotgun (WGS) entry which is preliminary data.</text>
</comment>
<reference evidence="5 6" key="1">
    <citation type="submission" date="2023-12" db="EMBL/GenBank/DDBJ databases">
        <title>Streptomyces sp. V4-01.</title>
        <authorList>
            <person name="Somphong A."/>
            <person name="Phongsopitanun W."/>
        </authorList>
    </citation>
    <scope>NUCLEOTIDE SEQUENCE [LARGE SCALE GENOMIC DNA]</scope>
    <source>
        <strain evidence="5 6">V4-01</strain>
    </source>
</reference>
<evidence type="ECO:0000259" key="4">
    <source>
        <dbReference type="SMART" id="SM00418"/>
    </source>
</evidence>
<keyword evidence="2" id="KW-0238">DNA-binding</keyword>
<accession>A0ABU7P8Q8</accession>
<proteinExistence type="predicted"/>
<keyword evidence="1" id="KW-0805">Transcription regulation</keyword>
<dbReference type="Proteomes" id="UP001344658">
    <property type="component" value="Unassembled WGS sequence"/>
</dbReference>
<evidence type="ECO:0000313" key="6">
    <source>
        <dbReference type="Proteomes" id="UP001344658"/>
    </source>
</evidence>
<keyword evidence="3" id="KW-0804">Transcription</keyword>
<evidence type="ECO:0000256" key="3">
    <source>
        <dbReference type="ARBA" id="ARBA00023163"/>
    </source>
</evidence>
<evidence type="ECO:0000256" key="2">
    <source>
        <dbReference type="ARBA" id="ARBA00023125"/>
    </source>
</evidence>
<evidence type="ECO:0000313" key="5">
    <source>
        <dbReference type="EMBL" id="MEE4542198.1"/>
    </source>
</evidence>
<dbReference type="SMART" id="SM00418">
    <property type="entry name" value="HTH_ARSR"/>
    <property type="match status" value="1"/>
</dbReference>
<dbReference type="Gene3D" id="1.10.10.10">
    <property type="entry name" value="Winged helix-like DNA-binding domain superfamily/Winged helix DNA-binding domain"/>
    <property type="match status" value="1"/>
</dbReference>
<feature type="domain" description="HTH arsR-type" evidence="4">
    <location>
        <begin position="28"/>
        <end position="108"/>
    </location>
</feature>
<evidence type="ECO:0000256" key="1">
    <source>
        <dbReference type="ARBA" id="ARBA00023015"/>
    </source>
</evidence>
<dbReference type="RefSeq" id="WP_330794106.1">
    <property type="nucleotide sequence ID" value="NZ_JAZEWV010000005.1"/>
</dbReference>
<organism evidence="5 6">
    <name type="scientific">Actinacidiphila polyblastidii</name>
    <dbReference type="NCBI Taxonomy" id="3110430"/>
    <lineage>
        <taxon>Bacteria</taxon>
        <taxon>Bacillati</taxon>
        <taxon>Actinomycetota</taxon>
        <taxon>Actinomycetes</taxon>
        <taxon>Kitasatosporales</taxon>
        <taxon>Streptomycetaceae</taxon>
        <taxon>Actinacidiphila</taxon>
    </lineage>
</organism>
<keyword evidence="6" id="KW-1185">Reference proteome</keyword>
<dbReference type="InterPro" id="IPR036390">
    <property type="entry name" value="WH_DNA-bd_sf"/>
</dbReference>
<dbReference type="PANTHER" id="PTHR33154:SF15">
    <property type="entry name" value="REGULATORY PROTEIN ARSR"/>
    <property type="match status" value="1"/>
</dbReference>
<sequence length="218" mass="23484">MTASDPTPPAAGAAVDATGGDVLPLDPRSLRALAHPLRMRLLSALRDHGPATASSLAARLGESSGATSYHLRQLAAHGFVEDDPDRGNGRERWWRAVHRGTSLDTARNFLDHPDPEVRGALDTYLHEVATDHAAQLGTWLGTLQDWPDAWRESGDLSSFTLRLTPELAAELGAKVHALIESYRGLLPEPPAGEHPRSPAADGSATVRLHFHAFPRQAD</sequence>
<gene>
    <name evidence="5" type="ORF">V2S66_09510</name>
</gene>
<dbReference type="EMBL" id="JAZEWV010000005">
    <property type="protein sequence ID" value="MEE4542198.1"/>
    <property type="molecule type" value="Genomic_DNA"/>
</dbReference>
<dbReference type="InterPro" id="IPR001845">
    <property type="entry name" value="HTH_ArsR_DNA-bd_dom"/>
</dbReference>
<dbReference type="SUPFAM" id="SSF46785">
    <property type="entry name" value="Winged helix' DNA-binding domain"/>
    <property type="match status" value="1"/>
</dbReference>
<dbReference type="PANTHER" id="PTHR33154">
    <property type="entry name" value="TRANSCRIPTIONAL REGULATOR, ARSR FAMILY"/>
    <property type="match status" value="1"/>
</dbReference>
<dbReference type="InterPro" id="IPR011991">
    <property type="entry name" value="ArsR-like_HTH"/>
</dbReference>
<dbReference type="CDD" id="cd00090">
    <property type="entry name" value="HTH_ARSR"/>
    <property type="match status" value="1"/>
</dbReference>